<dbReference type="OrthoDB" id="5569250at2759"/>
<evidence type="ECO:0000259" key="1">
    <source>
        <dbReference type="Pfam" id="PF17667"/>
    </source>
</evidence>
<dbReference type="HOGENOM" id="CLU_021658_0_0_1"/>
<dbReference type="Pfam" id="PF17667">
    <property type="entry name" value="Pkinase_fungal"/>
    <property type="match status" value="1"/>
</dbReference>
<protein>
    <recommendedName>
        <fullName evidence="1">Fungal-type protein kinase domain-containing protein</fullName>
    </recommendedName>
</protein>
<evidence type="ECO:0000313" key="3">
    <source>
        <dbReference type="Proteomes" id="UP000054097"/>
    </source>
</evidence>
<proteinExistence type="predicted"/>
<organism evidence="2 3">
    <name type="scientific">Serendipita vermifera MAFF 305830</name>
    <dbReference type="NCBI Taxonomy" id="933852"/>
    <lineage>
        <taxon>Eukaryota</taxon>
        <taxon>Fungi</taxon>
        <taxon>Dikarya</taxon>
        <taxon>Basidiomycota</taxon>
        <taxon>Agaricomycotina</taxon>
        <taxon>Agaricomycetes</taxon>
        <taxon>Sebacinales</taxon>
        <taxon>Serendipitaceae</taxon>
        <taxon>Serendipita</taxon>
    </lineage>
</organism>
<name>A0A0C2W3A6_SERVB</name>
<dbReference type="InterPro" id="IPR040976">
    <property type="entry name" value="Pkinase_fungal"/>
</dbReference>
<feature type="domain" description="Fungal-type protein kinase" evidence="1">
    <location>
        <begin position="278"/>
        <end position="420"/>
    </location>
</feature>
<evidence type="ECO:0000313" key="2">
    <source>
        <dbReference type="EMBL" id="KIM20978.1"/>
    </source>
</evidence>
<reference evidence="2 3" key="1">
    <citation type="submission" date="2014-04" db="EMBL/GenBank/DDBJ databases">
        <authorList>
            <consortium name="DOE Joint Genome Institute"/>
            <person name="Kuo A."/>
            <person name="Zuccaro A."/>
            <person name="Kohler A."/>
            <person name="Nagy L.G."/>
            <person name="Floudas D."/>
            <person name="Copeland A."/>
            <person name="Barry K.W."/>
            <person name="Cichocki N."/>
            <person name="Veneault-Fourrey C."/>
            <person name="LaButti K."/>
            <person name="Lindquist E.A."/>
            <person name="Lipzen A."/>
            <person name="Lundell T."/>
            <person name="Morin E."/>
            <person name="Murat C."/>
            <person name="Sun H."/>
            <person name="Tunlid A."/>
            <person name="Henrissat B."/>
            <person name="Grigoriev I.V."/>
            <person name="Hibbett D.S."/>
            <person name="Martin F."/>
            <person name="Nordberg H.P."/>
            <person name="Cantor M.N."/>
            <person name="Hua S.X."/>
        </authorList>
    </citation>
    <scope>NUCLEOTIDE SEQUENCE [LARGE SCALE GENOMIC DNA]</scope>
    <source>
        <strain evidence="2 3">MAFF 305830</strain>
    </source>
</reference>
<dbReference type="Proteomes" id="UP000054097">
    <property type="component" value="Unassembled WGS sequence"/>
</dbReference>
<keyword evidence="3" id="KW-1185">Reference proteome</keyword>
<accession>A0A0C2W3A6</accession>
<dbReference type="EMBL" id="KN824398">
    <property type="protein sequence ID" value="KIM20978.1"/>
    <property type="molecule type" value="Genomic_DNA"/>
</dbReference>
<dbReference type="AlphaFoldDB" id="A0A0C2W3A6"/>
<gene>
    <name evidence="2" type="ORF">M408DRAFT_305794</name>
</gene>
<sequence length="547" mass="63010">MDPLSLVTMTSDEWLHSSQNIYRDASQVVQPERMIEFLMPEEQCGKLSSWVEKVPDPPVAQRAKLFVDWLNVTKLDHEGTEEHDLLSFELLADRYLKGHLTNSKCRPDVAIIRQSLKSLLDTNDLHWGHLAATGNLDSDEPSHNLVFKSTSYVALHLQARPDLCMALGISIGDKHVQFFAVNACAVYYTERFLWTDNYGEYQGVLCAWMWRLYHPEADSSLTIHYTHPPQDPSSTIKHLTEPTFTIKKDGKEYEKLKIIHAGATIGRRTIVMTGKDASGNIFHRDYSEGNILLLNETANYEGPLPPELDDMCFSQYLLVKDAETDDTKSEGSRRRRLATRLLLIDFDCGEDLKQATHSGKPLPRTGTGMFMARRRLLPDRWKAFPRHQKETVEVEPTMELHYYEHRLCYEAESLFWNLLYWVMSAQPEMPLGGEEEATKLGFSTILHLNLWGGLTGELDLRHKFFITARMDKEAFHPAYSPLYDLLEMMRQCLKCDLELFGKTSAIHPEYLHDVFQRLIINFLAEHYDKPFINLKTSTTSRRVNPPL</sequence>
<reference evidence="3" key="2">
    <citation type="submission" date="2015-01" db="EMBL/GenBank/DDBJ databases">
        <title>Evolutionary Origins and Diversification of the Mycorrhizal Mutualists.</title>
        <authorList>
            <consortium name="DOE Joint Genome Institute"/>
            <consortium name="Mycorrhizal Genomics Consortium"/>
            <person name="Kohler A."/>
            <person name="Kuo A."/>
            <person name="Nagy L.G."/>
            <person name="Floudas D."/>
            <person name="Copeland A."/>
            <person name="Barry K.W."/>
            <person name="Cichocki N."/>
            <person name="Veneault-Fourrey C."/>
            <person name="LaButti K."/>
            <person name="Lindquist E.A."/>
            <person name="Lipzen A."/>
            <person name="Lundell T."/>
            <person name="Morin E."/>
            <person name="Murat C."/>
            <person name="Riley R."/>
            <person name="Ohm R."/>
            <person name="Sun H."/>
            <person name="Tunlid A."/>
            <person name="Henrissat B."/>
            <person name="Grigoriev I.V."/>
            <person name="Hibbett D.S."/>
            <person name="Martin F."/>
        </authorList>
    </citation>
    <scope>NUCLEOTIDE SEQUENCE [LARGE SCALE GENOMIC DNA]</scope>
    <source>
        <strain evidence="3">MAFF 305830</strain>
    </source>
</reference>